<dbReference type="GO" id="GO:0032259">
    <property type="term" value="P:methylation"/>
    <property type="evidence" value="ECO:0007669"/>
    <property type="project" value="UniProtKB-KW"/>
</dbReference>
<evidence type="ECO:0000256" key="3">
    <source>
        <dbReference type="ARBA" id="ARBA00022747"/>
    </source>
</evidence>
<name>A0A4R0UJ31_BIFLL</name>
<dbReference type="GO" id="GO:0009307">
    <property type="term" value="P:DNA restriction-modification system"/>
    <property type="evidence" value="ECO:0007669"/>
    <property type="project" value="UniProtKB-KW"/>
</dbReference>
<gene>
    <name evidence="4" type="ORF">MCC10096_0991</name>
</gene>
<evidence type="ECO:0000256" key="1">
    <source>
        <dbReference type="ARBA" id="ARBA00022603"/>
    </source>
</evidence>
<keyword evidence="3" id="KW-0680">Restriction system</keyword>
<dbReference type="SUPFAM" id="SSF53335">
    <property type="entry name" value="S-adenosyl-L-methionine-dependent methyltransferases"/>
    <property type="match status" value="1"/>
</dbReference>
<proteinExistence type="predicted"/>
<evidence type="ECO:0000313" key="5">
    <source>
        <dbReference type="Proteomes" id="UP000292932"/>
    </source>
</evidence>
<organism evidence="4 5">
    <name type="scientific">Bifidobacterium longum subsp. longum</name>
    <dbReference type="NCBI Taxonomy" id="1679"/>
    <lineage>
        <taxon>Bacteria</taxon>
        <taxon>Bacillati</taxon>
        <taxon>Actinomycetota</taxon>
        <taxon>Actinomycetes</taxon>
        <taxon>Bifidobacteriales</taxon>
        <taxon>Bifidobacteriaceae</taxon>
        <taxon>Bifidobacterium</taxon>
    </lineage>
</organism>
<evidence type="ECO:0000313" key="4">
    <source>
        <dbReference type="EMBL" id="TCF32197.1"/>
    </source>
</evidence>
<dbReference type="AlphaFoldDB" id="A0A4R0UJ31"/>
<accession>A0A4R0UJ31</accession>
<dbReference type="InterPro" id="IPR001525">
    <property type="entry name" value="C5_MeTfrase"/>
</dbReference>
<keyword evidence="1" id="KW-0489">Methyltransferase</keyword>
<dbReference type="Proteomes" id="UP000292932">
    <property type="component" value="Unassembled WGS sequence"/>
</dbReference>
<dbReference type="EMBL" id="SHSP01000011">
    <property type="protein sequence ID" value="TCF32197.1"/>
    <property type="molecule type" value="Genomic_DNA"/>
</dbReference>
<sequence>MNTLDRTNSTAVAALDFNPTDARLRYANDDVSQTLTARARTGGNQVPLVQVQPLVFNPNAGITEKGGGFALSEDVTPTLKTDHNPAVAFASNQRDEVRELEVAGALAAQPGIKQQTYICRADGQANAMTSVDMAPTLTSHAKKDPPLIYPAEDSIGEDALIQRDMSATLSTHNTQTLITGGREKRSLTVRRLTPRECERLQGFPDDYTDIPYRNKEHAPDGARYKALGNSMAVPVMRWIGERIHMVEEANKQTD</sequence>
<evidence type="ECO:0000256" key="2">
    <source>
        <dbReference type="ARBA" id="ARBA00022679"/>
    </source>
</evidence>
<dbReference type="InterPro" id="IPR029063">
    <property type="entry name" value="SAM-dependent_MTases_sf"/>
</dbReference>
<keyword evidence="2" id="KW-0808">Transferase</keyword>
<dbReference type="Gene3D" id="3.90.120.10">
    <property type="entry name" value="DNA Methylase, subunit A, domain 2"/>
    <property type="match status" value="1"/>
</dbReference>
<comment type="caution">
    <text evidence="4">The sequence shown here is derived from an EMBL/GenBank/DDBJ whole genome shotgun (WGS) entry which is preliminary data.</text>
</comment>
<reference evidence="4 5" key="1">
    <citation type="journal article" date="2018" name="Sci. Rep.">
        <title>Genomic diversity and distribution of Bifidobacterium longum subsp. longum across the human lifespan.</title>
        <authorList>
            <person name="Odamaki T."/>
            <person name="Bottacini F."/>
            <person name="Kato K."/>
            <person name="Mitsuyama E."/>
            <person name="Yoshida K."/>
            <person name="Horigome A."/>
            <person name="Xiao J.Z."/>
            <person name="van Sinderen D."/>
        </authorList>
    </citation>
    <scope>NUCLEOTIDE SEQUENCE [LARGE SCALE GENOMIC DNA]</scope>
    <source>
        <strain evidence="4 5">MCC10096</strain>
    </source>
</reference>
<dbReference type="Pfam" id="PF00145">
    <property type="entry name" value="DNA_methylase"/>
    <property type="match status" value="1"/>
</dbReference>
<protein>
    <submittedName>
        <fullName evidence="4">Uncharacterized protein</fullName>
    </submittedName>
</protein>
<dbReference type="GO" id="GO:0008168">
    <property type="term" value="F:methyltransferase activity"/>
    <property type="evidence" value="ECO:0007669"/>
    <property type="project" value="UniProtKB-KW"/>
</dbReference>